<evidence type="ECO:0008006" key="5">
    <source>
        <dbReference type="Google" id="ProtNLM"/>
    </source>
</evidence>
<feature type="chain" id="PRO_5047318840" description="Integral membrane protein" evidence="2">
    <location>
        <begin position="28"/>
        <end position="329"/>
    </location>
</feature>
<feature type="region of interest" description="Disordered" evidence="1">
    <location>
        <begin position="183"/>
        <end position="279"/>
    </location>
</feature>
<dbReference type="EMBL" id="BAAATK010000016">
    <property type="protein sequence ID" value="GAA2437371.1"/>
    <property type="molecule type" value="Genomic_DNA"/>
</dbReference>
<dbReference type="Proteomes" id="UP001500460">
    <property type="component" value="Unassembled WGS sequence"/>
</dbReference>
<dbReference type="PANTHER" id="PTHR36221:SF1">
    <property type="entry name" value="DUF742 DOMAIN-CONTAINING PROTEIN"/>
    <property type="match status" value="1"/>
</dbReference>
<feature type="compositionally biased region" description="Basic residues" evidence="1">
    <location>
        <begin position="256"/>
        <end position="270"/>
    </location>
</feature>
<evidence type="ECO:0000256" key="1">
    <source>
        <dbReference type="SAM" id="MobiDB-lite"/>
    </source>
</evidence>
<feature type="compositionally biased region" description="Basic and acidic residues" evidence="1">
    <location>
        <begin position="221"/>
        <end position="241"/>
    </location>
</feature>
<dbReference type="InterPro" id="IPR007995">
    <property type="entry name" value="DUF742"/>
</dbReference>
<name>A0ABP5WYM4_9ACTN</name>
<organism evidence="3 4">
    <name type="scientific">Streptomyces glaucus</name>
    <dbReference type="NCBI Taxonomy" id="284029"/>
    <lineage>
        <taxon>Bacteria</taxon>
        <taxon>Bacillati</taxon>
        <taxon>Actinomycetota</taxon>
        <taxon>Actinomycetes</taxon>
        <taxon>Kitasatosporales</taxon>
        <taxon>Streptomycetaceae</taxon>
        <taxon>Streptomyces</taxon>
    </lineage>
</organism>
<proteinExistence type="predicted"/>
<reference evidence="4" key="1">
    <citation type="journal article" date="2019" name="Int. J. Syst. Evol. Microbiol.">
        <title>The Global Catalogue of Microorganisms (GCM) 10K type strain sequencing project: providing services to taxonomists for standard genome sequencing and annotation.</title>
        <authorList>
            <consortium name="The Broad Institute Genomics Platform"/>
            <consortium name="The Broad Institute Genome Sequencing Center for Infectious Disease"/>
            <person name="Wu L."/>
            <person name="Ma J."/>
        </authorList>
    </citation>
    <scope>NUCLEOTIDE SEQUENCE [LARGE SCALE GENOMIC DNA]</scope>
    <source>
        <strain evidence="4">JCM 6922</strain>
    </source>
</reference>
<keyword evidence="2" id="KW-0732">Signal</keyword>
<keyword evidence="4" id="KW-1185">Reference proteome</keyword>
<protein>
    <recommendedName>
        <fullName evidence="5">Integral membrane protein</fullName>
    </recommendedName>
</protein>
<dbReference type="PANTHER" id="PTHR36221">
    <property type="entry name" value="DUF742 DOMAIN-CONTAINING PROTEIN"/>
    <property type="match status" value="1"/>
</dbReference>
<evidence type="ECO:0000256" key="2">
    <source>
        <dbReference type="SAM" id="SignalP"/>
    </source>
</evidence>
<dbReference type="Pfam" id="PF05331">
    <property type="entry name" value="DUF742"/>
    <property type="match status" value="1"/>
</dbReference>
<accession>A0ABP5WYM4</accession>
<evidence type="ECO:0000313" key="3">
    <source>
        <dbReference type="EMBL" id="GAA2437371.1"/>
    </source>
</evidence>
<gene>
    <name evidence="3" type="ORF">GCM10010421_29160</name>
</gene>
<comment type="caution">
    <text evidence="3">The sequence shown here is derived from an EMBL/GenBank/DDBJ whole genome shotgun (WGS) entry which is preliminary data.</text>
</comment>
<sequence>MVSVDPLPGRRELPYARLLLLPFKAMAAVTGAAVAAVTQPARLAVGSCGAVAPLLVVPTAAEAVRRGRTLRNLRAEHARHTACLERRIAGEGEDGRAPVDPVTLAVARAEPTPSATPEQAALLRLCSAPLSAAEPPARLNLPFSVVAVPLADLLTAGPVQARAPIVRRAVPGRSLLEAVMRGLRQLRHPPRTTDAGPVAAHGRGRREDRDGGRFRRRQDHHGRLGQRDQTADHRGDRDPGRGGRGRRLRLQDRDGHHRRHGLRPHRHHRTAGAPPLRHPGQELRAALDLPEDVPIVECDARRRASGRDVLMTLMRFLPSLAVSGARLPS</sequence>
<feature type="signal peptide" evidence="2">
    <location>
        <begin position="1"/>
        <end position="27"/>
    </location>
</feature>
<evidence type="ECO:0000313" key="4">
    <source>
        <dbReference type="Proteomes" id="UP001500460"/>
    </source>
</evidence>